<dbReference type="Gene3D" id="2.30.38.10">
    <property type="entry name" value="Luciferase, Domain 3"/>
    <property type="match status" value="1"/>
</dbReference>
<dbReference type="SUPFAM" id="SSF52777">
    <property type="entry name" value="CoA-dependent acyltransferases"/>
    <property type="match status" value="2"/>
</dbReference>
<dbReference type="SMART" id="SM00824">
    <property type="entry name" value="PKS_TE"/>
    <property type="match status" value="1"/>
</dbReference>
<keyword evidence="2" id="KW-0596">Phosphopantetheine</keyword>
<dbReference type="Pfam" id="PF00668">
    <property type="entry name" value="Condensation"/>
    <property type="match status" value="1"/>
</dbReference>
<dbReference type="InterPro" id="IPR036736">
    <property type="entry name" value="ACP-like_sf"/>
</dbReference>
<dbReference type="NCBIfam" id="TIGR01733">
    <property type="entry name" value="AA-adenyl-dom"/>
    <property type="match status" value="1"/>
</dbReference>
<feature type="domain" description="Carrier" evidence="4">
    <location>
        <begin position="1185"/>
        <end position="1260"/>
    </location>
</feature>
<keyword evidence="6" id="KW-1185">Reference proteome</keyword>
<reference evidence="6" key="1">
    <citation type="journal article" date="2019" name="Int. J. Syst. Evol. Microbiol.">
        <title>The Global Catalogue of Microorganisms (GCM) 10K type strain sequencing project: providing services to taxonomists for standard genome sequencing and annotation.</title>
        <authorList>
            <consortium name="The Broad Institute Genomics Platform"/>
            <consortium name="The Broad Institute Genome Sequencing Center for Infectious Disease"/>
            <person name="Wu L."/>
            <person name="Ma J."/>
        </authorList>
    </citation>
    <scope>NUCLEOTIDE SEQUENCE [LARGE SCALE GENOMIC DNA]</scope>
    <source>
        <strain evidence="6">JCM 10411</strain>
    </source>
</reference>
<protein>
    <submittedName>
        <fullName evidence="5">Amino acid adenylation domain-containing protein</fullName>
    </submittedName>
</protein>
<dbReference type="PROSITE" id="PS00455">
    <property type="entry name" value="AMP_BINDING"/>
    <property type="match status" value="1"/>
</dbReference>
<name>A0ABW1E7N6_9ACTN</name>
<dbReference type="RefSeq" id="WP_381371070.1">
    <property type="nucleotide sequence ID" value="NZ_JBHSOA010000129.1"/>
</dbReference>
<dbReference type="InterPro" id="IPR025110">
    <property type="entry name" value="AMP-bd_C"/>
</dbReference>
<dbReference type="Gene3D" id="3.40.50.980">
    <property type="match status" value="2"/>
</dbReference>
<dbReference type="PROSITE" id="PS50075">
    <property type="entry name" value="CARRIER"/>
    <property type="match status" value="2"/>
</dbReference>
<dbReference type="InterPro" id="IPR045851">
    <property type="entry name" value="AMP-bd_C_sf"/>
</dbReference>
<dbReference type="SUPFAM" id="SSF53474">
    <property type="entry name" value="alpha/beta-Hydrolases"/>
    <property type="match status" value="1"/>
</dbReference>
<dbReference type="Gene3D" id="3.30.559.10">
    <property type="entry name" value="Chloramphenicol acetyltransferase-like domain"/>
    <property type="match status" value="1"/>
</dbReference>
<sequence length="1532" mass="167811">MDDQVKIRGFRIELGEIETALARHPEIAQAVVIPREDRPGSHQLVAYVVSGADGTDPDVRGYLRTRLPDYMIPAAVVTLDELPLSPNGKIDRTALPEPELRHHTTIRAPRTPQEEILCELFSEVLGVPAVGVDDSFFDLGGHSLLATRLISRIRRVLDVELSVRALFESPTVAGLGKELERSGPARAPLVRAVPRPERLPVSYAQQRLWFIHRFEGPSPTYNIPMAVRMHGPVDADALRAALADVSVRHEALRTVFAEDDAGAVQIVLPPGQAVPELTVSDVDERCLDEALTEVARHAFDLAQEPPLRGWLLRLHETESVLVLLLHHIAGDGWSLRPFLRDVTSAYCARLEGNEPTWSPLPVQYADYTLWQREVLGFEDDPHSVLSEQIRYWMDQLDGIPDELSLPSDRPRPVHGTNRGGRVPVDIPADVHAGIVKIAQRSGCSVFMVMHAALATLLSRFGAGTDIPIGTPIAGRTDEALTDLIGFFVNTLVLRTDLSGDPTFTELLRRVRATDLAAYRNQDVPFERLVEELNPPRSLSRHPVFQTMFTFNNIADLHTDMDQDVAVPTGLTLTPERAGSGASKFDLLFGLTERRAEDGSPRGIAGGIEYSADLFDRETVEALVGGLSRLLADIVRSPKRPLSRLDVLDERQRKMLLVEWNATAVDESRQTLAEMFEERVRTAPAAEALISGDVTLSYAELNSRANRLARLLIQHGVGPESVVGVAVGRTELLPVAILASWKAGAAYLPLDPDHPVERNARTVGEARPTLTVTVDALAERVPAGEAPLVALDEPDVVRALFALPDHDLGAEDGVRRMVPEHPAYVLYTSGSTGRPKGVVMPARGVLNLARWHRKVFGAAPGTRTAQFTASTFDVSVQEVVGTLLYGKTLVVCPQDVRRDPRALARWLHDHRVRELFAPKLVIDSLASAALEENVELPELRTVVQAGEALTVSSDVRAFFAQQPDRRLYNNYGPTETHVTTGCVLPDAVTDWPDTAPIGTPVTNTRVYVLDDRLTPVPVGVAGELYLAGAGVARGYLGRPGLTSERFVADPFGPTGSRMYRTGDVVEWRRDGTLSFLGRSDNQIKLRGFRVELGEIETTLLAHDSVARCAVPPPSGPEARLVAYVVPARGQQGDAAALREHVAGRLPSYMVPSAVVFLGELPLTANGKLDRRALPEPTMVSTSVATPARSPQEELLCELFGEVLGVEGVGVDDDFFRLGGHSMLAIRLLRRIESTLGVELTVRDIFESPTPAGLCAQLLAGHATDAFATLLPLRAGGTQPPLFCLHPGSGLSWCYGGLLKHLPPDLPLYGLQARRPSEGGSFPATMEEMAADYLAEIRRVQPSGPYRLLGWSFGGQIAYAIATLLQGRGESVELLVLVDAYPNDQERPKDDRYRLMARNFRSAGVDVDEAELEGGVEPVFSRYLESVRAEGGPVSQLRDEEIRDRFEVYVNNVLLMQRYVPAVFRGDAVFFTGTHNESMDVSLDMWDPYLDGRVEEHPTGVAHEDMLRDTSVLESLGEVLSAKLGLDPRQRPAR</sequence>
<dbReference type="Gene3D" id="3.30.559.30">
    <property type="entry name" value="Nonribosomal peptide synthetase, condensation domain"/>
    <property type="match status" value="1"/>
</dbReference>
<dbReference type="Pfam" id="PF13193">
    <property type="entry name" value="AMP-binding_C"/>
    <property type="match status" value="2"/>
</dbReference>
<dbReference type="Pfam" id="PF00501">
    <property type="entry name" value="AMP-binding"/>
    <property type="match status" value="1"/>
</dbReference>
<dbReference type="EMBL" id="JBHSOA010000129">
    <property type="protein sequence ID" value="MFC5856639.1"/>
    <property type="molecule type" value="Genomic_DNA"/>
</dbReference>
<dbReference type="CDD" id="cd19540">
    <property type="entry name" value="LCL_NRPS-like"/>
    <property type="match status" value="1"/>
</dbReference>
<accession>A0ABW1E7N6</accession>
<dbReference type="InterPro" id="IPR001242">
    <property type="entry name" value="Condensation_dom"/>
</dbReference>
<dbReference type="InterPro" id="IPR020845">
    <property type="entry name" value="AMP-binding_CS"/>
</dbReference>
<dbReference type="PROSITE" id="PS00012">
    <property type="entry name" value="PHOSPHOPANTETHEINE"/>
    <property type="match status" value="2"/>
</dbReference>
<comment type="caution">
    <text evidence="5">The sequence shown here is derived from an EMBL/GenBank/DDBJ whole genome shotgun (WGS) entry which is preliminary data.</text>
</comment>
<dbReference type="Gene3D" id="3.40.50.1820">
    <property type="entry name" value="alpha/beta hydrolase"/>
    <property type="match status" value="1"/>
</dbReference>
<dbReference type="Gene3D" id="1.10.1200.10">
    <property type="entry name" value="ACP-like"/>
    <property type="match status" value="1"/>
</dbReference>
<proteinExistence type="predicted"/>
<organism evidence="5 6">
    <name type="scientific">Streptomyces chlorus</name>
    <dbReference type="NCBI Taxonomy" id="887452"/>
    <lineage>
        <taxon>Bacteria</taxon>
        <taxon>Bacillati</taxon>
        <taxon>Actinomycetota</taxon>
        <taxon>Actinomycetes</taxon>
        <taxon>Kitasatosporales</taxon>
        <taxon>Streptomycetaceae</taxon>
        <taxon>Streptomyces</taxon>
    </lineage>
</organism>
<dbReference type="Pfam" id="PF00975">
    <property type="entry name" value="Thioesterase"/>
    <property type="match status" value="1"/>
</dbReference>
<dbReference type="InterPro" id="IPR020802">
    <property type="entry name" value="TesA-like"/>
</dbReference>
<dbReference type="PANTHER" id="PTHR45527:SF1">
    <property type="entry name" value="FATTY ACID SYNTHASE"/>
    <property type="match status" value="1"/>
</dbReference>
<evidence type="ECO:0000256" key="1">
    <source>
        <dbReference type="ARBA" id="ARBA00001957"/>
    </source>
</evidence>
<evidence type="ECO:0000313" key="5">
    <source>
        <dbReference type="EMBL" id="MFC5856639.1"/>
    </source>
</evidence>
<comment type="cofactor">
    <cofactor evidence="1">
        <name>pantetheine 4'-phosphate</name>
        <dbReference type="ChEBI" id="CHEBI:47942"/>
    </cofactor>
</comment>
<dbReference type="Pfam" id="PF00550">
    <property type="entry name" value="PP-binding"/>
    <property type="match status" value="2"/>
</dbReference>
<evidence type="ECO:0000259" key="4">
    <source>
        <dbReference type="PROSITE" id="PS50075"/>
    </source>
</evidence>
<dbReference type="InterPro" id="IPR020806">
    <property type="entry name" value="PKS_PP-bd"/>
</dbReference>
<dbReference type="InterPro" id="IPR029058">
    <property type="entry name" value="AB_hydrolase_fold"/>
</dbReference>
<dbReference type="SUPFAM" id="SSF56801">
    <property type="entry name" value="Acetyl-CoA synthetase-like"/>
    <property type="match status" value="2"/>
</dbReference>
<dbReference type="InterPro" id="IPR006162">
    <property type="entry name" value="Ppantetheine_attach_site"/>
</dbReference>
<dbReference type="InterPro" id="IPR000873">
    <property type="entry name" value="AMP-dep_synth/lig_dom"/>
</dbReference>
<dbReference type="Gene3D" id="3.30.300.30">
    <property type="match status" value="2"/>
</dbReference>
<feature type="domain" description="Carrier" evidence="4">
    <location>
        <begin position="108"/>
        <end position="183"/>
    </location>
</feature>
<dbReference type="InterPro" id="IPR010071">
    <property type="entry name" value="AA_adenyl_dom"/>
</dbReference>
<dbReference type="CDD" id="cd17651">
    <property type="entry name" value="A_NRPS_VisG_like"/>
    <property type="match status" value="1"/>
</dbReference>
<dbReference type="InterPro" id="IPR001031">
    <property type="entry name" value="Thioesterase"/>
</dbReference>
<evidence type="ECO:0000256" key="3">
    <source>
        <dbReference type="ARBA" id="ARBA00022553"/>
    </source>
</evidence>
<gene>
    <name evidence="5" type="ORF">ACFPZI_34285</name>
</gene>
<dbReference type="SUPFAM" id="SSF47336">
    <property type="entry name" value="ACP-like"/>
    <property type="match status" value="2"/>
</dbReference>
<evidence type="ECO:0000256" key="2">
    <source>
        <dbReference type="ARBA" id="ARBA00022450"/>
    </source>
</evidence>
<dbReference type="SMART" id="SM00823">
    <property type="entry name" value="PKS_PP"/>
    <property type="match status" value="2"/>
</dbReference>
<dbReference type="InterPro" id="IPR023213">
    <property type="entry name" value="CAT-like_dom_sf"/>
</dbReference>
<dbReference type="PANTHER" id="PTHR45527">
    <property type="entry name" value="NONRIBOSOMAL PEPTIDE SYNTHETASE"/>
    <property type="match status" value="1"/>
</dbReference>
<dbReference type="InterPro" id="IPR009081">
    <property type="entry name" value="PP-bd_ACP"/>
</dbReference>
<evidence type="ECO:0000313" key="6">
    <source>
        <dbReference type="Proteomes" id="UP001596180"/>
    </source>
</evidence>
<dbReference type="Proteomes" id="UP001596180">
    <property type="component" value="Unassembled WGS sequence"/>
</dbReference>
<keyword evidence="3" id="KW-0597">Phosphoprotein</keyword>